<evidence type="ECO:0000256" key="1">
    <source>
        <dbReference type="SAM" id="MobiDB-lite"/>
    </source>
</evidence>
<organism evidence="2 3">
    <name type="scientific">Choiromyces venosus 120613-1</name>
    <dbReference type="NCBI Taxonomy" id="1336337"/>
    <lineage>
        <taxon>Eukaryota</taxon>
        <taxon>Fungi</taxon>
        <taxon>Dikarya</taxon>
        <taxon>Ascomycota</taxon>
        <taxon>Pezizomycotina</taxon>
        <taxon>Pezizomycetes</taxon>
        <taxon>Pezizales</taxon>
        <taxon>Tuberaceae</taxon>
        <taxon>Choiromyces</taxon>
    </lineage>
</organism>
<dbReference type="AlphaFoldDB" id="A0A3N4IRH1"/>
<dbReference type="Proteomes" id="UP000276215">
    <property type="component" value="Unassembled WGS sequence"/>
</dbReference>
<keyword evidence="3" id="KW-1185">Reference proteome</keyword>
<protein>
    <submittedName>
        <fullName evidence="2">Uncharacterized protein</fullName>
    </submittedName>
</protein>
<gene>
    <name evidence="2" type="ORF">L873DRAFT_859077</name>
</gene>
<evidence type="ECO:0000313" key="3">
    <source>
        <dbReference type="Proteomes" id="UP000276215"/>
    </source>
</evidence>
<feature type="compositionally biased region" description="Gly residues" evidence="1">
    <location>
        <begin position="52"/>
        <end position="64"/>
    </location>
</feature>
<feature type="region of interest" description="Disordered" evidence="1">
    <location>
        <begin position="39"/>
        <end position="64"/>
    </location>
</feature>
<evidence type="ECO:0000313" key="2">
    <source>
        <dbReference type="EMBL" id="RPA88762.1"/>
    </source>
</evidence>
<sequence length="121" mass="12725">MWVCTEEADVEGGLRVQEVYSVEIGVEACAWFVEVRDAGGGGDSSSTLGEMLPGGGGSDGGALGKGGTRKRFFWHFPLGMNSATARRSRWQSVSGGLSAPTRVDSSAPTSFFLKVLCLYLG</sequence>
<reference evidence="2 3" key="1">
    <citation type="journal article" date="2018" name="Nat. Ecol. Evol.">
        <title>Pezizomycetes genomes reveal the molecular basis of ectomycorrhizal truffle lifestyle.</title>
        <authorList>
            <person name="Murat C."/>
            <person name="Payen T."/>
            <person name="Noel B."/>
            <person name="Kuo A."/>
            <person name="Morin E."/>
            <person name="Chen J."/>
            <person name="Kohler A."/>
            <person name="Krizsan K."/>
            <person name="Balestrini R."/>
            <person name="Da Silva C."/>
            <person name="Montanini B."/>
            <person name="Hainaut M."/>
            <person name="Levati E."/>
            <person name="Barry K.W."/>
            <person name="Belfiori B."/>
            <person name="Cichocki N."/>
            <person name="Clum A."/>
            <person name="Dockter R.B."/>
            <person name="Fauchery L."/>
            <person name="Guy J."/>
            <person name="Iotti M."/>
            <person name="Le Tacon F."/>
            <person name="Lindquist E.A."/>
            <person name="Lipzen A."/>
            <person name="Malagnac F."/>
            <person name="Mello A."/>
            <person name="Molinier V."/>
            <person name="Miyauchi S."/>
            <person name="Poulain J."/>
            <person name="Riccioni C."/>
            <person name="Rubini A."/>
            <person name="Sitrit Y."/>
            <person name="Splivallo R."/>
            <person name="Traeger S."/>
            <person name="Wang M."/>
            <person name="Zifcakova L."/>
            <person name="Wipf D."/>
            <person name="Zambonelli A."/>
            <person name="Paolocci F."/>
            <person name="Nowrousian M."/>
            <person name="Ottonello S."/>
            <person name="Baldrian P."/>
            <person name="Spatafora J.W."/>
            <person name="Henrissat B."/>
            <person name="Nagy L.G."/>
            <person name="Aury J.M."/>
            <person name="Wincker P."/>
            <person name="Grigoriev I.V."/>
            <person name="Bonfante P."/>
            <person name="Martin F.M."/>
        </authorList>
    </citation>
    <scope>NUCLEOTIDE SEQUENCE [LARGE SCALE GENOMIC DNA]</scope>
    <source>
        <strain evidence="2 3">120613-1</strain>
    </source>
</reference>
<name>A0A3N4IRH1_9PEZI</name>
<proteinExistence type="predicted"/>
<accession>A0A3N4IRH1</accession>
<dbReference type="EMBL" id="ML120686">
    <property type="protein sequence ID" value="RPA88762.1"/>
    <property type="molecule type" value="Genomic_DNA"/>
</dbReference>